<keyword evidence="2" id="KW-1015">Disulfide bond</keyword>
<feature type="chain" id="PRO_5047042482" description="LamG-like jellyroll fold domain-containing protein" evidence="4">
    <location>
        <begin position="23"/>
        <end position="1269"/>
    </location>
</feature>
<gene>
    <name evidence="6" type="ORF">GCM10010521_73070</name>
</gene>
<feature type="signal peptide" evidence="4">
    <location>
        <begin position="1"/>
        <end position="22"/>
    </location>
</feature>
<dbReference type="InterPro" id="IPR013320">
    <property type="entry name" value="ConA-like_dom_sf"/>
</dbReference>
<dbReference type="Pfam" id="PF13385">
    <property type="entry name" value="Laminin_G_3"/>
    <property type="match status" value="1"/>
</dbReference>
<proteinExistence type="predicted"/>
<dbReference type="Proteomes" id="UP001500893">
    <property type="component" value="Unassembled WGS sequence"/>
</dbReference>
<evidence type="ECO:0000256" key="3">
    <source>
        <dbReference type="SAM" id="MobiDB-lite"/>
    </source>
</evidence>
<feature type="region of interest" description="Disordered" evidence="3">
    <location>
        <begin position="224"/>
        <end position="272"/>
    </location>
</feature>
<comment type="caution">
    <text evidence="6">The sequence shown here is derived from an EMBL/GenBank/DDBJ whole genome shotgun (WGS) entry which is preliminary data.</text>
</comment>
<dbReference type="SMART" id="SM00560">
    <property type="entry name" value="LamGL"/>
    <property type="match status" value="1"/>
</dbReference>
<sequence length="1269" mass="132757">MALGLGVTLLSALLVPATTAQAQDEPLLTVEQQALARAQETGERVELTGQRTEHTTVFANPDGATFHLEESSVPVRVPTENGGWQAPDPTLEVRADGTVVPKAAAVDMEFSGGGTKDPLVRITGRGRSLALGWPGTLPKPELHGSSALYSDVLPDVDLKVTASTEGFQHLLIVKTPKAAASSRLKQVTYALKASGLDLHEGRAGNLLAVDGDGQTVFRAPPAQMWDSAGDATQPGTPTTAGTAAASPRASAPRTAEAPATSGTPASVASRRQPAVASAKAAAPASVASGAAPASAAPASAVPGATAADPAAATAADSTEPGAGDKVARMGVEITEDSLSVTPDPAMLGRTAAEHFPLFIDPNVTWSESERTLLRSDGYESYGWGNGDDGLGKGAGKCGTWNSYYCGPGYVQRLYFEFSPASLKGKRVLDATFRVTEPWAFQCDPRWVDLVRTDNISSSTTWSGRPREQDWMVDRYVSAGRGSLCDPDSPDAPIEFNDNPEESNENLTPTVRDFAAGKFSRLTLELRAHDEGDTGAWKRFKNDGVLSVDFVGLPAKPTSIGVATGTGTVCETKESDPAVVSSPEPQLRATAQTASGGEKDAQLRVAFDVDAKSGGTWTDAPIATNGDIRPSAPAYATDNAAVSLNWPKLTENTLYRYRAWVRSYYNKGQDYLAGPSNASTTGWCYFKVDPTAPKAPQISVASPYTLCTSTDCTAHGGPGQKMTFTFAKGAAGDTNIAGYQYKLSTSAPWSSTLPASKPTLTVVPNHSGTLRIYARAVDDVGSGRPGAQNVVDVLVDAGQRAVGRWQFGESSGAAVDSADAPGTTRHDAALAGGAARDDRGRRGLITHDASGVPLEEPVTDRGLTLDGSTGYAATGGPVLETRSSYTLSAWARVDPGQTGTDTLLSQDGGTYTPFYLSYNLDGSGAWSMRMLTVNGTTRTWSTVRAKQPTPRGVWTHVAAVYDGETNKVRLYLNGVPQGEADAGTPWAASGALQFGRARWLGENTDYFDGSVDEVAVWQRALGETEVADEARLLTSQGFAGAELVADWNAERGSGTTVADTTSGYGRQLALAGGASLSGDAIVLDGVDGAATASGPIVDDTGSFTVTTAVELDGRKLAGKSVGYIGQVVGQRTSDGSGWGLWYELTGKDTVLDEETGEERTVPSGKWHFGRLRADGGFDSVVSDEAAATDSVVRLTGVFNAQDGTVSLYLGHNQNGDDLVFTAQAGSGDFAVGKGFTGGSWKYYLPARITEVRLWSGAMASPDQIDERVGD</sequence>
<reference evidence="6 7" key="1">
    <citation type="journal article" date="2019" name="Int. J. Syst. Evol. Microbiol.">
        <title>The Global Catalogue of Microorganisms (GCM) 10K type strain sequencing project: providing services to taxonomists for standard genome sequencing and annotation.</title>
        <authorList>
            <consortium name="The Broad Institute Genomics Platform"/>
            <consortium name="The Broad Institute Genome Sequencing Center for Infectious Disease"/>
            <person name="Wu L."/>
            <person name="Ma J."/>
        </authorList>
    </citation>
    <scope>NUCLEOTIDE SEQUENCE [LARGE SCALE GENOMIC DNA]</scope>
    <source>
        <strain evidence="6 7">JCM 11574</strain>
    </source>
</reference>
<dbReference type="InterPro" id="IPR006558">
    <property type="entry name" value="LamG-like"/>
</dbReference>
<name>A0ABN3V9R8_9ACTN</name>
<dbReference type="Gene3D" id="2.60.120.200">
    <property type="match status" value="2"/>
</dbReference>
<dbReference type="PANTHER" id="PTHR46943:SF1">
    <property type="entry name" value="PENTRAXIN-RELATED PROTEIN PTX3"/>
    <property type="match status" value="1"/>
</dbReference>
<accession>A0ABN3V9R8</accession>
<evidence type="ECO:0000256" key="2">
    <source>
        <dbReference type="ARBA" id="ARBA00023157"/>
    </source>
</evidence>
<protein>
    <recommendedName>
        <fullName evidence="5">LamG-like jellyroll fold domain-containing protein</fullName>
    </recommendedName>
</protein>
<evidence type="ECO:0000256" key="1">
    <source>
        <dbReference type="ARBA" id="ARBA00022729"/>
    </source>
</evidence>
<evidence type="ECO:0000259" key="5">
    <source>
        <dbReference type="SMART" id="SM00560"/>
    </source>
</evidence>
<feature type="domain" description="LamG-like jellyroll fold" evidence="5">
    <location>
        <begin position="882"/>
        <end position="1023"/>
    </location>
</feature>
<feature type="region of interest" description="Disordered" evidence="3">
    <location>
        <begin position="574"/>
        <end position="597"/>
    </location>
</feature>
<dbReference type="InterPro" id="IPR042837">
    <property type="entry name" value="PTX3"/>
</dbReference>
<keyword evidence="1 4" id="KW-0732">Signal</keyword>
<feature type="compositionally biased region" description="Low complexity" evidence="3">
    <location>
        <begin position="228"/>
        <end position="261"/>
    </location>
</feature>
<dbReference type="RefSeq" id="WP_345060450.1">
    <property type="nucleotide sequence ID" value="NZ_BAAAVM010000159.1"/>
</dbReference>
<dbReference type="SUPFAM" id="SSF49899">
    <property type="entry name" value="Concanavalin A-like lectins/glucanases"/>
    <property type="match status" value="2"/>
</dbReference>
<evidence type="ECO:0000256" key="4">
    <source>
        <dbReference type="SAM" id="SignalP"/>
    </source>
</evidence>
<organism evidence="6 7">
    <name type="scientific">Streptomyces rameus</name>
    <dbReference type="NCBI Taxonomy" id="68261"/>
    <lineage>
        <taxon>Bacteria</taxon>
        <taxon>Bacillati</taxon>
        <taxon>Actinomycetota</taxon>
        <taxon>Actinomycetes</taxon>
        <taxon>Kitasatosporales</taxon>
        <taxon>Streptomycetaceae</taxon>
        <taxon>Streptomyces</taxon>
    </lineage>
</organism>
<dbReference type="PANTHER" id="PTHR46943">
    <property type="entry name" value="PENTRAXIN-RELATED PROTEIN PTX3"/>
    <property type="match status" value="1"/>
</dbReference>
<evidence type="ECO:0000313" key="7">
    <source>
        <dbReference type="Proteomes" id="UP001500893"/>
    </source>
</evidence>
<dbReference type="EMBL" id="BAAAVM010000159">
    <property type="protein sequence ID" value="GAA2783961.1"/>
    <property type="molecule type" value="Genomic_DNA"/>
</dbReference>
<evidence type="ECO:0000313" key="6">
    <source>
        <dbReference type="EMBL" id="GAA2783961.1"/>
    </source>
</evidence>
<keyword evidence="7" id="KW-1185">Reference proteome</keyword>